<evidence type="ECO:0000256" key="6">
    <source>
        <dbReference type="ARBA" id="ARBA00023004"/>
    </source>
</evidence>
<name>A0A160TGL3_9ZZZZ</name>
<evidence type="ECO:0000256" key="2">
    <source>
        <dbReference type="ARBA" id="ARBA00022448"/>
    </source>
</evidence>
<dbReference type="Pfam" id="PF00593">
    <property type="entry name" value="TonB_dep_Rec_b-barrel"/>
    <property type="match status" value="1"/>
</dbReference>
<evidence type="ECO:0000256" key="9">
    <source>
        <dbReference type="ARBA" id="ARBA00023136"/>
    </source>
</evidence>
<evidence type="ECO:0000256" key="4">
    <source>
        <dbReference type="ARBA" id="ARBA00022692"/>
    </source>
</evidence>
<dbReference type="GO" id="GO:0015344">
    <property type="term" value="F:siderophore uptake transmembrane transporter activity"/>
    <property type="evidence" value="ECO:0007669"/>
    <property type="project" value="TreeGrafter"/>
</dbReference>
<keyword evidence="8" id="KW-0798">TonB box</keyword>
<keyword evidence="9" id="KW-0472">Membrane</keyword>
<keyword evidence="7" id="KW-0406">Ion transport</keyword>
<dbReference type="InterPro" id="IPR000531">
    <property type="entry name" value="Beta-barrel_TonB"/>
</dbReference>
<dbReference type="InterPro" id="IPR039426">
    <property type="entry name" value="TonB-dep_rcpt-like"/>
</dbReference>
<keyword evidence="4" id="KW-0812">Transmembrane</keyword>
<dbReference type="PANTHER" id="PTHR32552">
    <property type="entry name" value="FERRICHROME IRON RECEPTOR-RELATED"/>
    <property type="match status" value="1"/>
</dbReference>
<evidence type="ECO:0000259" key="11">
    <source>
        <dbReference type="Pfam" id="PF00593"/>
    </source>
</evidence>
<feature type="domain" description="TonB-dependent receptor-like beta-barrel" evidence="11">
    <location>
        <begin position="144"/>
        <end position="544"/>
    </location>
</feature>
<evidence type="ECO:0000256" key="1">
    <source>
        <dbReference type="ARBA" id="ARBA00004571"/>
    </source>
</evidence>
<organism evidence="12">
    <name type="scientific">hydrothermal vent metagenome</name>
    <dbReference type="NCBI Taxonomy" id="652676"/>
    <lineage>
        <taxon>unclassified sequences</taxon>
        <taxon>metagenomes</taxon>
        <taxon>ecological metagenomes</taxon>
    </lineage>
</organism>
<dbReference type="GO" id="GO:0009279">
    <property type="term" value="C:cell outer membrane"/>
    <property type="evidence" value="ECO:0007669"/>
    <property type="project" value="UniProtKB-SubCell"/>
</dbReference>
<proteinExistence type="predicted"/>
<dbReference type="AlphaFoldDB" id="A0A160TGL3"/>
<evidence type="ECO:0000256" key="5">
    <source>
        <dbReference type="ARBA" id="ARBA00022729"/>
    </source>
</evidence>
<dbReference type="SUPFAM" id="SSF56935">
    <property type="entry name" value="Porins"/>
    <property type="match status" value="1"/>
</dbReference>
<evidence type="ECO:0000313" key="12">
    <source>
        <dbReference type="EMBL" id="CUS43361.1"/>
    </source>
</evidence>
<keyword evidence="12" id="KW-0675">Receptor</keyword>
<dbReference type="PANTHER" id="PTHR32552:SF89">
    <property type="entry name" value="CATECHOLATE SIDEROPHORE RECEPTOR FIU"/>
    <property type="match status" value="1"/>
</dbReference>
<protein>
    <submittedName>
        <fullName evidence="12">TonB-dependent receptor @ Iron siderophore receptor protein</fullName>
    </submittedName>
</protein>
<accession>A0A160TGL3</accession>
<dbReference type="InterPro" id="IPR036942">
    <property type="entry name" value="Beta-barrel_TonB_sf"/>
</dbReference>
<gene>
    <name evidence="12" type="ORF">MGWOODY_Smn1712</name>
</gene>
<evidence type="ECO:0000256" key="7">
    <source>
        <dbReference type="ARBA" id="ARBA00023065"/>
    </source>
</evidence>
<keyword evidence="2" id="KW-0813">Transport</keyword>
<sequence>MENAHYADQPYRFTNGKPLGIPSLDTQFGNVGGDAFSNIAVPVSTAAHPSGFRDFRYRDGVKAKTAQIRLDIDKPVSDSIDLFAKARYLKYSYDFNGLFPGSGTGNAGLTSAVNYLTPGASSPIDSLLTAGRAAFPTTVRFGIKNLRTGVLLGANQTAELNALNGNGFLQRTTLNHDYLDGRDFGLNVGGRWEYQGDSFKNSLTAGVMYYNTKRSQDQSATASVVNDVRTNSDIYDVVALDANNKVIGTLSDNGLVSYGDWGGGIRERKDSSISLYVNDEFAIGDLRIDGGVRWESDDATFRDGQTAAVNQPVQPGVGGVIRNVGSTFNGTYITTRRTQKKAAYTVGVNYLFTPNFAVYARYANGFQTNNTDPITTIELYEAGVRYQYGRIFNGSVTLFRTNFRNQNYNFADPVNPAVQTNINADLRTNGVEVDLNVRPIDWFAIDFQGVFQDPKLVNLAINGANQAGFEGNRPERTPAKLFTITPTAKLPNGLGEIYGRYKYIGRIFADAGNGVALPSYGVTSLGVNFNVTDRLQLNFNVDNLFDVVGLTEGNPRQGQTQAVTDGYFYARGIVGRTYGGSITMKF</sequence>
<keyword evidence="10" id="KW-0998">Cell outer membrane</keyword>
<dbReference type="EMBL" id="CZQE01000040">
    <property type="protein sequence ID" value="CUS43361.1"/>
    <property type="molecule type" value="Genomic_DNA"/>
</dbReference>
<dbReference type="Gene3D" id="2.40.170.20">
    <property type="entry name" value="TonB-dependent receptor, beta-barrel domain"/>
    <property type="match status" value="1"/>
</dbReference>
<reference evidence="12" key="1">
    <citation type="submission" date="2015-10" db="EMBL/GenBank/DDBJ databases">
        <authorList>
            <person name="Gilbert D.G."/>
        </authorList>
    </citation>
    <scope>NUCLEOTIDE SEQUENCE</scope>
</reference>
<evidence type="ECO:0000256" key="10">
    <source>
        <dbReference type="ARBA" id="ARBA00023237"/>
    </source>
</evidence>
<keyword evidence="6" id="KW-0408">Iron</keyword>
<comment type="subcellular location">
    <subcellularLocation>
        <location evidence="1">Cell outer membrane</location>
        <topology evidence="1">Multi-pass membrane protein</topology>
    </subcellularLocation>
</comment>
<evidence type="ECO:0000256" key="8">
    <source>
        <dbReference type="ARBA" id="ARBA00023077"/>
    </source>
</evidence>
<keyword evidence="3" id="KW-0410">Iron transport</keyword>
<evidence type="ECO:0000256" key="3">
    <source>
        <dbReference type="ARBA" id="ARBA00022496"/>
    </source>
</evidence>
<keyword evidence="5" id="KW-0732">Signal</keyword>